<gene>
    <name evidence="5" type="ORF">PFR002_LOCUS3317</name>
</gene>
<evidence type="ECO:0000313" key="6">
    <source>
        <dbReference type="Proteomes" id="UP001159659"/>
    </source>
</evidence>
<accession>A0AAV0T7X3</accession>
<evidence type="ECO:0000256" key="1">
    <source>
        <dbReference type="ARBA" id="ARBA00004340"/>
    </source>
</evidence>
<sequence>MVKLFCVIFGMKESVFPVNIDTTMSVGDLKEAIAAKKTNALKNVDANHLRLFLAKEMDGEWLASDLKIVKKLKKGKKNSYIEALTAKKKNCRQITPLMLFLMKILSHRMATSTY</sequence>
<feature type="domain" description="Crinkler effector protein N-terminal" evidence="4">
    <location>
        <begin position="2"/>
        <end position="89"/>
    </location>
</feature>
<evidence type="ECO:0000313" key="5">
    <source>
        <dbReference type="EMBL" id="CAI5716674.1"/>
    </source>
</evidence>
<keyword evidence="3" id="KW-0964">Secreted</keyword>
<name>A0AAV0T7X3_9STRA</name>
<dbReference type="AlphaFoldDB" id="A0AAV0T7X3"/>
<dbReference type="GO" id="GO:0005576">
    <property type="term" value="C:extracellular region"/>
    <property type="evidence" value="ECO:0007669"/>
    <property type="project" value="UniProtKB-SubCell"/>
</dbReference>
<dbReference type="GO" id="GO:0043657">
    <property type="term" value="C:host cell"/>
    <property type="evidence" value="ECO:0007669"/>
    <property type="project" value="UniProtKB-SubCell"/>
</dbReference>
<reference evidence="5" key="1">
    <citation type="submission" date="2022-12" db="EMBL/GenBank/DDBJ databases">
        <authorList>
            <person name="Webb A."/>
        </authorList>
    </citation>
    <scope>NUCLEOTIDE SEQUENCE</scope>
    <source>
        <strain evidence="5">Pf2</strain>
    </source>
</reference>
<dbReference type="SUPFAM" id="SSF54236">
    <property type="entry name" value="Ubiquitin-like"/>
    <property type="match status" value="1"/>
</dbReference>
<comment type="caution">
    <text evidence="5">The sequence shown here is derived from an EMBL/GenBank/DDBJ whole genome shotgun (WGS) entry which is preliminary data.</text>
</comment>
<organism evidence="5 6">
    <name type="scientific">Peronospora farinosa</name>
    <dbReference type="NCBI Taxonomy" id="134698"/>
    <lineage>
        <taxon>Eukaryota</taxon>
        <taxon>Sar</taxon>
        <taxon>Stramenopiles</taxon>
        <taxon>Oomycota</taxon>
        <taxon>Peronosporomycetes</taxon>
        <taxon>Peronosporales</taxon>
        <taxon>Peronosporaceae</taxon>
        <taxon>Peronospora</taxon>
    </lineage>
</organism>
<dbReference type="Pfam" id="PF20147">
    <property type="entry name" value="Crinkler"/>
    <property type="match status" value="1"/>
</dbReference>
<evidence type="ECO:0000256" key="3">
    <source>
        <dbReference type="ARBA" id="ARBA00022525"/>
    </source>
</evidence>
<evidence type="ECO:0000259" key="4">
    <source>
        <dbReference type="Pfam" id="PF20147"/>
    </source>
</evidence>
<protein>
    <recommendedName>
        <fullName evidence="4">Crinkler effector protein N-terminal domain-containing protein</fullName>
    </recommendedName>
</protein>
<evidence type="ECO:0000256" key="2">
    <source>
        <dbReference type="ARBA" id="ARBA00004613"/>
    </source>
</evidence>
<dbReference type="InterPro" id="IPR045379">
    <property type="entry name" value="Crinkler_N"/>
</dbReference>
<comment type="subcellular location">
    <subcellularLocation>
        <location evidence="1">Host cell</location>
    </subcellularLocation>
    <subcellularLocation>
        <location evidence="2">Secreted</location>
    </subcellularLocation>
</comment>
<proteinExistence type="predicted"/>
<dbReference type="Proteomes" id="UP001159659">
    <property type="component" value="Unassembled WGS sequence"/>
</dbReference>
<dbReference type="InterPro" id="IPR029071">
    <property type="entry name" value="Ubiquitin-like_domsf"/>
</dbReference>
<dbReference type="EMBL" id="CANTFK010000470">
    <property type="protein sequence ID" value="CAI5716674.1"/>
    <property type="molecule type" value="Genomic_DNA"/>
</dbReference>